<feature type="coiled-coil region" evidence="1">
    <location>
        <begin position="40"/>
        <end position="109"/>
    </location>
</feature>
<dbReference type="Proteomes" id="UP000243723">
    <property type="component" value="Unassembled WGS sequence"/>
</dbReference>
<feature type="coiled-coil region" evidence="1">
    <location>
        <begin position="151"/>
        <end position="321"/>
    </location>
</feature>
<dbReference type="STRING" id="40998.A0A2P7ZDM0"/>
<name>A0A2P7ZDM0_9PEZI</name>
<comment type="caution">
    <text evidence="3">The sequence shown here is derived from an EMBL/GenBank/DDBJ whole genome shotgun (WGS) entry which is preliminary data.</text>
</comment>
<evidence type="ECO:0000313" key="3">
    <source>
        <dbReference type="EMBL" id="PSK46308.1"/>
    </source>
</evidence>
<feature type="compositionally biased region" description="Low complexity" evidence="2">
    <location>
        <begin position="408"/>
        <end position="418"/>
    </location>
</feature>
<gene>
    <name evidence="3" type="ORF">B9Z65_5276</name>
</gene>
<reference evidence="3 4" key="1">
    <citation type="submission" date="2017-05" db="EMBL/GenBank/DDBJ databases">
        <title>Draft genome sequence of Elsinoe australis.</title>
        <authorList>
            <person name="Cheng Q."/>
        </authorList>
    </citation>
    <scope>NUCLEOTIDE SEQUENCE [LARGE SCALE GENOMIC DNA]</scope>
    <source>
        <strain evidence="3 4">NL1</strain>
    </source>
</reference>
<dbReference type="EMBL" id="NHZQ01000236">
    <property type="protein sequence ID" value="PSK46308.1"/>
    <property type="molecule type" value="Genomic_DNA"/>
</dbReference>
<accession>A0A2P7ZDM0</accession>
<keyword evidence="4" id="KW-1185">Reference proteome</keyword>
<evidence type="ECO:0000256" key="1">
    <source>
        <dbReference type="SAM" id="Coils"/>
    </source>
</evidence>
<dbReference type="AlphaFoldDB" id="A0A2P7ZDM0"/>
<feature type="compositionally biased region" description="Polar residues" evidence="2">
    <location>
        <begin position="372"/>
        <end position="386"/>
    </location>
</feature>
<evidence type="ECO:0000256" key="2">
    <source>
        <dbReference type="SAM" id="MobiDB-lite"/>
    </source>
</evidence>
<evidence type="ECO:0000313" key="4">
    <source>
        <dbReference type="Proteomes" id="UP000243723"/>
    </source>
</evidence>
<proteinExistence type="predicted"/>
<dbReference type="OrthoDB" id="20105at2759"/>
<sequence>MNTYEHSLHTSGLELKYERSVHLVDIIAKEEGLRKLRFNNHVLEDDNVELRDLLSAEQERCDKMESMMNEHLARAEDAEAAVQGLEGELQGKEQELSSLRAETKALKNLTTDTSKIMTEKLELTHELSRMKPELEHLRAQITANEGLLTDKLSLQRKVSEMEVELENAKRDAKRALAKRRNTMAEVAQEDEMDSLRKSLSKEKRLHERAKETIEELQAEVDELKKASARESAAETKKVEQSSEAEVRAQELARDLSKEQKEKTKAERALQKAQADWEASKAVLDDKLTQYKSRVRTLKDRLKETETSLDEAQAAAAKAAAAAVVAPKAAKAAPAAKQSKKRNAGQMDPDATTLGTPGDAPAKRVRKGANVGEKSSFSITPFLNRTMSVAPDSPEGEEKAEAQSDVEPEAASPSTTTAKAAKKQPLQPVPSSKQNIKKPSLATATTKTTKIPLQVVEEEDEDATSPRKTKPVVVEKEKKKPKMRKSLAMFATFNLEPEVEKKKPKARKLGGLGKTLFDEEDDAPNKAMPGGRGLFGGVAGGKIGPLVGDFGVRGSFLAGGRKGGVRNEDGFMFSPLKKERKAGASFLK</sequence>
<keyword evidence="1" id="KW-0175">Coiled coil</keyword>
<protein>
    <submittedName>
        <fullName evidence="3">Uncharacterized protein</fullName>
    </submittedName>
</protein>
<feature type="region of interest" description="Disordered" evidence="2">
    <location>
        <begin position="328"/>
        <end position="480"/>
    </location>
</feature>
<feature type="compositionally biased region" description="Polar residues" evidence="2">
    <location>
        <begin position="441"/>
        <end position="450"/>
    </location>
</feature>
<feature type="region of interest" description="Disordered" evidence="2">
    <location>
        <begin position="498"/>
        <end position="529"/>
    </location>
</feature>
<organism evidence="3 4">
    <name type="scientific">Elsinoe australis</name>
    <dbReference type="NCBI Taxonomy" id="40998"/>
    <lineage>
        <taxon>Eukaryota</taxon>
        <taxon>Fungi</taxon>
        <taxon>Dikarya</taxon>
        <taxon>Ascomycota</taxon>
        <taxon>Pezizomycotina</taxon>
        <taxon>Dothideomycetes</taxon>
        <taxon>Dothideomycetidae</taxon>
        <taxon>Myriangiales</taxon>
        <taxon>Elsinoaceae</taxon>
        <taxon>Elsinoe</taxon>
    </lineage>
</organism>